<evidence type="ECO:0000313" key="3">
    <source>
        <dbReference type="Proteomes" id="UP000005561"/>
    </source>
</evidence>
<dbReference type="AlphaFoldDB" id="C6LC11"/>
<proteinExistence type="predicted"/>
<dbReference type="EMBL" id="ACCL02000004">
    <property type="protein sequence ID" value="EET61964.1"/>
    <property type="molecule type" value="Genomic_DNA"/>
</dbReference>
<protein>
    <submittedName>
        <fullName evidence="2">Uncharacterized protein</fullName>
    </submittedName>
</protein>
<organism evidence="2 3">
    <name type="scientific">Marvinbryantia formatexigens DSM 14469</name>
    <dbReference type="NCBI Taxonomy" id="478749"/>
    <lineage>
        <taxon>Bacteria</taxon>
        <taxon>Bacillati</taxon>
        <taxon>Bacillota</taxon>
        <taxon>Clostridia</taxon>
        <taxon>Lachnospirales</taxon>
        <taxon>Lachnospiraceae</taxon>
        <taxon>Marvinbryantia</taxon>
    </lineage>
</organism>
<keyword evidence="3" id="KW-1185">Reference proteome</keyword>
<dbReference type="Proteomes" id="UP000005561">
    <property type="component" value="Unassembled WGS sequence"/>
</dbReference>
<feature type="region of interest" description="Disordered" evidence="1">
    <location>
        <begin position="1"/>
        <end position="42"/>
    </location>
</feature>
<gene>
    <name evidence="2" type="ORF">BRYFOR_06158</name>
</gene>
<evidence type="ECO:0000256" key="1">
    <source>
        <dbReference type="SAM" id="MobiDB-lite"/>
    </source>
</evidence>
<comment type="caution">
    <text evidence="2">The sequence shown here is derived from an EMBL/GenBank/DDBJ whole genome shotgun (WGS) entry which is preliminary data.</text>
</comment>
<sequence>MDIPRYANSGQDFGLPSASGTRLATTGVKRRRAARKNPQASYRKGIVYKEGLNPRCACTEVDERPWDPPRYEHKSGMYMEIPGKKGSV</sequence>
<name>C6LC11_9FIRM</name>
<accession>C6LC11</accession>
<reference evidence="2" key="1">
    <citation type="submission" date="2009-07" db="EMBL/GenBank/DDBJ databases">
        <authorList>
            <person name="Weinstock G."/>
            <person name="Sodergren E."/>
            <person name="Clifton S."/>
            <person name="Fulton L."/>
            <person name="Fulton B."/>
            <person name="Courtney L."/>
            <person name="Fronick C."/>
            <person name="Harrison M."/>
            <person name="Strong C."/>
            <person name="Farmer C."/>
            <person name="Delahaunty K."/>
            <person name="Markovic C."/>
            <person name="Hall O."/>
            <person name="Minx P."/>
            <person name="Tomlinson C."/>
            <person name="Mitreva M."/>
            <person name="Nelson J."/>
            <person name="Hou S."/>
            <person name="Wollam A."/>
            <person name="Pepin K.H."/>
            <person name="Johnson M."/>
            <person name="Bhonagiri V."/>
            <person name="Nash W.E."/>
            <person name="Warren W."/>
            <person name="Chinwalla A."/>
            <person name="Mardis E.R."/>
            <person name="Wilson R.K."/>
        </authorList>
    </citation>
    <scope>NUCLEOTIDE SEQUENCE [LARGE SCALE GENOMIC DNA]</scope>
    <source>
        <strain evidence="2">DSM 14469</strain>
    </source>
</reference>
<evidence type="ECO:0000313" key="2">
    <source>
        <dbReference type="EMBL" id="EET61964.1"/>
    </source>
</evidence>